<evidence type="ECO:0000313" key="2">
    <source>
        <dbReference type="EMBL" id="WSE26134.1"/>
    </source>
</evidence>
<sequence>MNALDRFGEPVDETEPQLPLHDPRCDGNGWVDRDAEHPRPCYDCRPHLRPDRLHRAVLDADQLRAEPQPTKENPDDE</sequence>
<evidence type="ECO:0000256" key="1">
    <source>
        <dbReference type="SAM" id="MobiDB-lite"/>
    </source>
</evidence>
<organism evidence="2 3">
    <name type="scientific">Amycolatopsis rhabdoformis</name>
    <dbReference type="NCBI Taxonomy" id="1448059"/>
    <lineage>
        <taxon>Bacteria</taxon>
        <taxon>Bacillati</taxon>
        <taxon>Actinomycetota</taxon>
        <taxon>Actinomycetes</taxon>
        <taxon>Pseudonocardiales</taxon>
        <taxon>Pseudonocardiaceae</taxon>
        <taxon>Amycolatopsis</taxon>
    </lineage>
</organism>
<gene>
    <name evidence="2" type="ORF">VSH64_24985</name>
</gene>
<dbReference type="Proteomes" id="UP001330812">
    <property type="component" value="Chromosome"/>
</dbReference>
<proteinExistence type="predicted"/>
<dbReference type="RefSeq" id="WP_326565102.1">
    <property type="nucleotide sequence ID" value="NZ_CP142149.1"/>
</dbReference>
<reference evidence="2 3" key="1">
    <citation type="journal article" date="2015" name="Int. J. Syst. Evol. Microbiol.">
        <title>Amycolatopsis rhabdoformis sp. nov., an actinomycete isolated from a tropical forest soil.</title>
        <authorList>
            <person name="Souza W.R."/>
            <person name="Silva R.E."/>
            <person name="Goodfellow M."/>
            <person name="Busarakam K."/>
            <person name="Figueiro F.S."/>
            <person name="Ferreira D."/>
            <person name="Rodrigues-Filho E."/>
            <person name="Moraes L.A.B."/>
            <person name="Zucchi T.D."/>
        </authorList>
    </citation>
    <scope>NUCLEOTIDE SEQUENCE [LARGE SCALE GENOMIC DNA]</scope>
    <source>
        <strain evidence="2 3">NCIMB 14900</strain>
    </source>
</reference>
<dbReference type="EMBL" id="CP142149">
    <property type="protein sequence ID" value="WSE26134.1"/>
    <property type="molecule type" value="Genomic_DNA"/>
</dbReference>
<keyword evidence="3" id="KW-1185">Reference proteome</keyword>
<feature type="region of interest" description="Disordered" evidence="1">
    <location>
        <begin position="1"/>
        <end position="25"/>
    </location>
</feature>
<protein>
    <submittedName>
        <fullName evidence="2">Uncharacterized protein</fullName>
    </submittedName>
</protein>
<feature type="region of interest" description="Disordered" evidence="1">
    <location>
        <begin position="57"/>
        <end position="77"/>
    </location>
</feature>
<name>A0ABZ1HXM4_9PSEU</name>
<accession>A0ABZ1HXM4</accession>
<evidence type="ECO:0000313" key="3">
    <source>
        <dbReference type="Proteomes" id="UP001330812"/>
    </source>
</evidence>